<sequence>MVTFLIEGEFPNLYLRFHDHEEDEDTILAAHPPLHRGYCPPWGALSSQDSGGDMSWTPREISLQYALVGRGFRGTLESIYQYSSTSSWRISLWDLYKLSGLPIAGYLMDELVPSAKCLSSSLDKKERIPESFHFLLHAYHSLVSSSFDSSVSPTEWISF</sequence>
<reference evidence="1 2" key="1">
    <citation type="submission" date="2024-01" db="EMBL/GenBank/DDBJ databases">
        <title>The complete chloroplast genome sequence of Lithospermum erythrorhizon: insights into the phylogenetic relationship among Boraginaceae species and the maternal lineages of purple gromwells.</title>
        <authorList>
            <person name="Okada T."/>
            <person name="Watanabe K."/>
        </authorList>
    </citation>
    <scope>NUCLEOTIDE SEQUENCE [LARGE SCALE GENOMIC DNA]</scope>
</reference>
<gene>
    <name evidence="1" type="ORF">LIER_11432</name>
</gene>
<comment type="caution">
    <text evidence="1">The sequence shown here is derived from an EMBL/GenBank/DDBJ whole genome shotgun (WGS) entry which is preliminary data.</text>
</comment>
<proteinExistence type="predicted"/>
<dbReference type="Proteomes" id="UP001454036">
    <property type="component" value="Unassembled WGS sequence"/>
</dbReference>
<dbReference type="AlphaFoldDB" id="A0AAV3PPU1"/>
<protein>
    <submittedName>
        <fullName evidence="1">Uncharacterized protein</fullName>
    </submittedName>
</protein>
<accession>A0AAV3PPU1</accession>
<name>A0AAV3PPU1_LITER</name>
<organism evidence="1 2">
    <name type="scientific">Lithospermum erythrorhizon</name>
    <name type="common">Purple gromwell</name>
    <name type="synonym">Lithospermum officinale var. erythrorhizon</name>
    <dbReference type="NCBI Taxonomy" id="34254"/>
    <lineage>
        <taxon>Eukaryota</taxon>
        <taxon>Viridiplantae</taxon>
        <taxon>Streptophyta</taxon>
        <taxon>Embryophyta</taxon>
        <taxon>Tracheophyta</taxon>
        <taxon>Spermatophyta</taxon>
        <taxon>Magnoliopsida</taxon>
        <taxon>eudicotyledons</taxon>
        <taxon>Gunneridae</taxon>
        <taxon>Pentapetalae</taxon>
        <taxon>asterids</taxon>
        <taxon>lamiids</taxon>
        <taxon>Boraginales</taxon>
        <taxon>Boraginaceae</taxon>
        <taxon>Boraginoideae</taxon>
        <taxon>Lithospermeae</taxon>
        <taxon>Lithospermum</taxon>
    </lineage>
</organism>
<dbReference type="EMBL" id="BAABME010002119">
    <property type="protein sequence ID" value="GAA0153118.1"/>
    <property type="molecule type" value="Genomic_DNA"/>
</dbReference>
<evidence type="ECO:0000313" key="1">
    <source>
        <dbReference type="EMBL" id="GAA0153118.1"/>
    </source>
</evidence>
<keyword evidence="2" id="KW-1185">Reference proteome</keyword>
<evidence type="ECO:0000313" key="2">
    <source>
        <dbReference type="Proteomes" id="UP001454036"/>
    </source>
</evidence>